<protein>
    <recommendedName>
        <fullName evidence="2">CRISPR system Cms protein Csm4</fullName>
    </recommendedName>
</protein>
<evidence type="ECO:0000256" key="3">
    <source>
        <dbReference type="ARBA" id="ARBA00022884"/>
    </source>
</evidence>
<comment type="similarity">
    <text evidence="1">Belongs to the CRISPR-associated Csm4 family.</text>
</comment>
<evidence type="ECO:0000256" key="1">
    <source>
        <dbReference type="ARBA" id="ARBA00005772"/>
    </source>
</evidence>
<dbReference type="EMBL" id="JARRIG010000004">
    <property type="protein sequence ID" value="MFA4804419.1"/>
    <property type="molecule type" value="Genomic_DNA"/>
</dbReference>
<dbReference type="InterPro" id="IPR005510">
    <property type="entry name" value="Csm4"/>
</dbReference>
<keyword evidence="3" id="KW-0694">RNA-binding</keyword>
<gene>
    <name evidence="5" type="primary">csm4</name>
    <name evidence="5" type="ORF">P8X34_06670</name>
</gene>
<keyword evidence="4" id="KW-0051">Antiviral defense</keyword>
<reference evidence="5 6" key="1">
    <citation type="submission" date="2023-03" db="EMBL/GenBank/DDBJ databases">
        <title>Speciation in Pyrococcus: adaptation to high temperature as a mechanism.</title>
        <authorList>
            <person name="Gu J."/>
        </authorList>
    </citation>
    <scope>NUCLEOTIDE SEQUENCE [LARGE SCALE GENOMIC DNA]</scope>
    <source>
        <strain evidence="5 6">LMOA34</strain>
    </source>
</reference>
<evidence type="ECO:0000313" key="5">
    <source>
        <dbReference type="EMBL" id="MFA4804419.1"/>
    </source>
</evidence>
<dbReference type="RefSeq" id="WP_372823727.1">
    <property type="nucleotide sequence ID" value="NZ_JARRIC010000002.1"/>
</dbReference>
<evidence type="ECO:0000256" key="2">
    <source>
        <dbReference type="ARBA" id="ARBA00016109"/>
    </source>
</evidence>
<sequence length="290" mass="32771">MEFRVIKLRLKGPLTEIPHADTLFGSIASALSLLFGEEAIEELVKTFMEGARISSAFPFKGNIYYLPKPLVLNLLDSDYTTDLKQLKRARFLDITNFKKAIFFEGNDKIEVPFSLPYVEVSVPRAGVDRVNSNSSLFFWNEVRFEEDAGIYFLYSGPNRTFKEKIKPAIRLLADSGISGKGTWGFGLFEPEFEKLRLKLPESQYSVTLSNVIPTKTPILWKILRKGGWSFGKRKPKIAFLTEGSIIKNDPGKFEVVDLGLPHTVYIYGMSFSIPIKLPEHIMNMIGSEGV</sequence>
<name>A0ABV4T5T3_9EURY</name>
<organism evidence="5 6">
    <name type="scientific">Pyrococcus kukulkanii</name>
    <dbReference type="NCBI Taxonomy" id="1609559"/>
    <lineage>
        <taxon>Archaea</taxon>
        <taxon>Methanobacteriati</taxon>
        <taxon>Methanobacteriota</taxon>
        <taxon>Thermococci</taxon>
        <taxon>Thermococcales</taxon>
        <taxon>Thermococcaceae</taxon>
        <taxon>Pyrococcus</taxon>
    </lineage>
</organism>
<comment type="caution">
    <text evidence="5">The sequence shown here is derived from an EMBL/GenBank/DDBJ whole genome shotgun (WGS) entry which is preliminary data.</text>
</comment>
<dbReference type="NCBIfam" id="TIGR01903">
    <property type="entry name" value="cas5_csm4"/>
    <property type="match status" value="1"/>
</dbReference>
<evidence type="ECO:0000313" key="6">
    <source>
        <dbReference type="Proteomes" id="UP001571980"/>
    </source>
</evidence>
<dbReference type="Proteomes" id="UP001571980">
    <property type="component" value="Unassembled WGS sequence"/>
</dbReference>
<accession>A0ABV4T5T3</accession>
<proteinExistence type="inferred from homology"/>
<keyword evidence="6" id="KW-1185">Reference proteome</keyword>
<evidence type="ECO:0000256" key="4">
    <source>
        <dbReference type="ARBA" id="ARBA00023118"/>
    </source>
</evidence>